<dbReference type="Proteomes" id="UP000467841">
    <property type="component" value="Unassembled WGS sequence"/>
</dbReference>
<dbReference type="OrthoDB" id="1865546at2759"/>
<sequence>MVAAEASHSEAMYLYGMILINQGQLTEGEKFIKRIWKQKGFQAFRTCLVNCKPILLEISVRDYIILDQLLTVMEVGDDCIAGEFDDVCENCIVYKEIFRFIDYMDRV</sequence>
<comment type="caution">
    <text evidence="1">The sequence shown here is derived from an EMBL/GenBank/DDBJ whole genome shotgun (WGS) entry which is preliminary data.</text>
</comment>
<organism evidence="1 2">
    <name type="scientific">Microthlaspi erraticum</name>
    <dbReference type="NCBI Taxonomy" id="1685480"/>
    <lineage>
        <taxon>Eukaryota</taxon>
        <taxon>Viridiplantae</taxon>
        <taxon>Streptophyta</taxon>
        <taxon>Embryophyta</taxon>
        <taxon>Tracheophyta</taxon>
        <taxon>Spermatophyta</taxon>
        <taxon>Magnoliopsida</taxon>
        <taxon>eudicotyledons</taxon>
        <taxon>Gunneridae</taxon>
        <taxon>Pentapetalae</taxon>
        <taxon>rosids</taxon>
        <taxon>malvids</taxon>
        <taxon>Brassicales</taxon>
        <taxon>Brassicaceae</taxon>
        <taxon>Coluteocarpeae</taxon>
        <taxon>Microthlaspi</taxon>
    </lineage>
</organism>
<keyword evidence="2" id="KW-1185">Reference proteome</keyword>
<dbReference type="AlphaFoldDB" id="A0A6D2HGV7"/>
<accession>A0A6D2HGV7</accession>
<reference evidence="1" key="1">
    <citation type="submission" date="2020-01" db="EMBL/GenBank/DDBJ databases">
        <authorList>
            <person name="Mishra B."/>
        </authorList>
    </citation>
    <scope>NUCLEOTIDE SEQUENCE [LARGE SCALE GENOMIC DNA]</scope>
</reference>
<evidence type="ECO:0000313" key="1">
    <source>
        <dbReference type="EMBL" id="CAA7014485.1"/>
    </source>
</evidence>
<dbReference type="EMBL" id="CACVBM020000111">
    <property type="protein sequence ID" value="CAA7014485.1"/>
    <property type="molecule type" value="Genomic_DNA"/>
</dbReference>
<protein>
    <submittedName>
        <fullName evidence="1">Uncharacterized protein</fullName>
    </submittedName>
</protein>
<evidence type="ECO:0000313" key="2">
    <source>
        <dbReference type="Proteomes" id="UP000467841"/>
    </source>
</evidence>
<gene>
    <name evidence="1" type="ORF">MERR_LOCUS1719</name>
</gene>
<name>A0A6D2HGV7_9BRAS</name>
<proteinExistence type="predicted"/>